<evidence type="ECO:0000256" key="6">
    <source>
        <dbReference type="ARBA" id="ARBA00038076"/>
    </source>
</evidence>
<evidence type="ECO:0000256" key="7">
    <source>
        <dbReference type="SAM" id="MobiDB-lite"/>
    </source>
</evidence>
<dbReference type="EMBL" id="AMEM01000013">
    <property type="protein sequence ID" value="EKX91214.1"/>
    <property type="molecule type" value="Genomic_DNA"/>
</dbReference>
<dbReference type="InterPro" id="IPR050250">
    <property type="entry name" value="Macrolide_Exporter_MacB"/>
</dbReference>
<name>L1MJU1_9CORY</name>
<evidence type="ECO:0000256" key="1">
    <source>
        <dbReference type="ARBA" id="ARBA00004651"/>
    </source>
</evidence>
<dbReference type="Pfam" id="PF12704">
    <property type="entry name" value="MacB_PCD"/>
    <property type="match status" value="1"/>
</dbReference>
<feature type="compositionally biased region" description="Basic and acidic residues" evidence="7">
    <location>
        <begin position="554"/>
        <end position="563"/>
    </location>
</feature>
<feature type="domain" description="ABC3 transporter permease C-terminal" evidence="9">
    <location>
        <begin position="261"/>
        <end position="376"/>
    </location>
</feature>
<evidence type="ECO:0000259" key="9">
    <source>
        <dbReference type="Pfam" id="PF02687"/>
    </source>
</evidence>
<keyword evidence="4 8" id="KW-1133">Transmembrane helix</keyword>
<evidence type="ECO:0000256" key="8">
    <source>
        <dbReference type="SAM" id="Phobius"/>
    </source>
</evidence>
<evidence type="ECO:0000256" key="4">
    <source>
        <dbReference type="ARBA" id="ARBA00022989"/>
    </source>
</evidence>
<evidence type="ECO:0000256" key="5">
    <source>
        <dbReference type="ARBA" id="ARBA00023136"/>
    </source>
</evidence>
<feature type="transmembrane region" description="Helical" evidence="8">
    <location>
        <begin position="687"/>
        <end position="715"/>
    </location>
</feature>
<feature type="transmembrane region" description="Helical" evidence="8">
    <location>
        <begin position="257"/>
        <end position="283"/>
    </location>
</feature>
<accession>L1MJU1</accession>
<dbReference type="Proteomes" id="UP000010445">
    <property type="component" value="Unassembled WGS sequence"/>
</dbReference>
<sequence>MNFLVASSLRNNLRRLIATATAVALSVAFMVATLLIMGTYNTALSNSVTEQMKNSDVWLGFDDSLPDNANEVLAQTADRIRERPDVQAADVQRFATGEVRHDSRRANAQIQAMPSEPLRWATLAEGAWPQSPDEAVLNKSAADSLQVSVGDSVRLDDKNSVRVAGIASQEDQMMSMGFAEISVMPELLDRLEAQKYATGILVRSTAHDGTSNTTPDQLAQQIKDQTQGTPDITVRTRDEQAQHQIADLSGNTATLTAMLGVFVAISMIVAGYVIANTFQVLVAQRTKELALLRCIGADKRQVHGLILGEAGITASVAALVGCLLGVVATVIFAQFMSMMSALTISPLALIAGFVVGVVVTVACALGASKRATRVHPVEALRPLEAVASDKLPLGRTIVGSALTLLGAAGLIYGATSGMAVAIAGGFICGMGVLLAATTLLPRLVSLVGRALSRVSLPVELAAANSMKNPLRTAATGISMLIGVAVLVLMATGIHSVQESLISQINRERPFDLMVTTSNPAGFSPQELEQIKNNPKVTASADSQSAQVTVTTSDGQEHPVKAETADSSQLSEVFYAKGDTLFPQSGVGTVGTITENKSPITIQGDAGSIVASADVSDKRAPDQIRMSKDDFTKVARNTVTDTVYLRLTPDLSADEVQQVTSDLSALNDSYNTGGGAQERAYYTKILNIMLMVVLALLAITLIIAFVGIGNTTALSVLERRRESALLRAVGLERRQLVTTIVVEAMLTAVVAAVCGCALGIFASWSGLNALEHTADKLELDLYIPWLQVALIIAGAGTAGVLAALLPAMGASRRPPVQDLAAE</sequence>
<dbReference type="GO" id="GO:0005886">
    <property type="term" value="C:plasma membrane"/>
    <property type="evidence" value="ECO:0007669"/>
    <property type="project" value="UniProtKB-SubCell"/>
</dbReference>
<keyword evidence="5 8" id="KW-0472">Membrane</keyword>
<evidence type="ECO:0000259" key="10">
    <source>
        <dbReference type="Pfam" id="PF12704"/>
    </source>
</evidence>
<comment type="subcellular location">
    <subcellularLocation>
        <location evidence="1">Cell membrane</location>
        <topology evidence="1">Multi-pass membrane protein</topology>
    </subcellularLocation>
</comment>
<dbReference type="PANTHER" id="PTHR30572">
    <property type="entry name" value="MEMBRANE COMPONENT OF TRANSPORTER-RELATED"/>
    <property type="match status" value="1"/>
</dbReference>
<dbReference type="PANTHER" id="PTHR30572:SF4">
    <property type="entry name" value="ABC TRANSPORTER PERMEASE YTRF"/>
    <property type="match status" value="1"/>
</dbReference>
<dbReference type="RefSeq" id="WP_006063060.1">
    <property type="nucleotide sequence ID" value="NZ_KB290828.1"/>
</dbReference>
<feature type="domain" description="MacB-like periplasmic core" evidence="10">
    <location>
        <begin position="19"/>
        <end position="223"/>
    </location>
</feature>
<evidence type="ECO:0000313" key="11">
    <source>
        <dbReference type="EMBL" id="EKX91214.1"/>
    </source>
</evidence>
<dbReference type="eggNOG" id="COG3127">
    <property type="taxonomic scope" value="Bacteria"/>
</dbReference>
<feature type="transmembrane region" description="Helical" evidence="8">
    <location>
        <begin position="473"/>
        <end position="493"/>
    </location>
</feature>
<protein>
    <submittedName>
        <fullName evidence="11">Efflux ABC transporter, permease protein</fullName>
    </submittedName>
</protein>
<feature type="transmembrane region" description="Helical" evidence="8">
    <location>
        <begin position="393"/>
        <end position="412"/>
    </location>
</feature>
<feature type="domain" description="ABC3 transporter permease C-terminal" evidence="9">
    <location>
        <begin position="695"/>
        <end position="814"/>
    </location>
</feature>
<dbReference type="InterPro" id="IPR025857">
    <property type="entry name" value="MacB_PCD"/>
</dbReference>
<feature type="transmembrane region" description="Helical" evidence="8">
    <location>
        <begin position="781"/>
        <end position="804"/>
    </location>
</feature>
<proteinExistence type="inferred from homology"/>
<dbReference type="HOGENOM" id="CLU_012341_1_0_11"/>
<gene>
    <name evidence="11" type="ORF">HMPREF9997_00817</name>
</gene>
<feature type="transmembrane region" description="Helical" evidence="8">
    <location>
        <begin position="347"/>
        <end position="367"/>
    </location>
</feature>
<dbReference type="STRING" id="1035195.HMPREF9997_00817"/>
<dbReference type="PATRIC" id="fig|1035195.3.peg.729"/>
<evidence type="ECO:0000256" key="2">
    <source>
        <dbReference type="ARBA" id="ARBA00022475"/>
    </source>
</evidence>
<keyword evidence="12" id="KW-1185">Reference proteome</keyword>
<keyword evidence="3 8" id="KW-0812">Transmembrane</keyword>
<comment type="caution">
    <text evidence="11">The sequence shown here is derived from an EMBL/GenBank/DDBJ whole genome shotgun (WGS) entry which is preliminary data.</text>
</comment>
<comment type="similarity">
    <text evidence="6">Belongs to the ABC-4 integral membrane protein family.</text>
</comment>
<reference evidence="11 12" key="1">
    <citation type="submission" date="2012-05" db="EMBL/GenBank/DDBJ databases">
        <authorList>
            <person name="Weinstock G."/>
            <person name="Sodergren E."/>
            <person name="Lobos E.A."/>
            <person name="Fulton L."/>
            <person name="Fulton R."/>
            <person name="Courtney L."/>
            <person name="Fronick C."/>
            <person name="O'Laughlin M."/>
            <person name="Godfrey J."/>
            <person name="Wilson R.M."/>
            <person name="Miner T."/>
            <person name="Farmer C."/>
            <person name="Delehaunty K."/>
            <person name="Cordes M."/>
            <person name="Minx P."/>
            <person name="Tomlinson C."/>
            <person name="Chen J."/>
            <person name="Wollam A."/>
            <person name="Pepin K.H."/>
            <person name="Bhonagiri V."/>
            <person name="Zhang X."/>
            <person name="Suruliraj S."/>
            <person name="Warren W."/>
            <person name="Mitreva M."/>
            <person name="Mardis E.R."/>
            <person name="Wilson R.K."/>
        </authorList>
    </citation>
    <scope>NUCLEOTIDE SEQUENCE [LARGE SCALE GENOMIC DNA]</scope>
    <source>
        <strain evidence="11 12">F0235</strain>
    </source>
</reference>
<dbReference type="Pfam" id="PF02687">
    <property type="entry name" value="FtsX"/>
    <property type="match status" value="2"/>
</dbReference>
<evidence type="ECO:0000256" key="3">
    <source>
        <dbReference type="ARBA" id="ARBA00022692"/>
    </source>
</evidence>
<dbReference type="AlphaFoldDB" id="L1MJU1"/>
<feature type="transmembrane region" description="Helical" evidence="8">
    <location>
        <begin position="418"/>
        <end position="440"/>
    </location>
</feature>
<feature type="transmembrane region" description="Helical" evidence="8">
    <location>
        <begin position="16"/>
        <end position="40"/>
    </location>
</feature>
<dbReference type="InterPro" id="IPR003838">
    <property type="entry name" value="ABC3_permease_C"/>
</dbReference>
<evidence type="ECO:0000313" key="12">
    <source>
        <dbReference type="Proteomes" id="UP000010445"/>
    </source>
</evidence>
<keyword evidence="2" id="KW-1003">Cell membrane</keyword>
<feature type="transmembrane region" description="Helical" evidence="8">
    <location>
        <begin position="304"/>
        <end position="335"/>
    </location>
</feature>
<feature type="transmembrane region" description="Helical" evidence="8">
    <location>
        <begin position="735"/>
        <end position="761"/>
    </location>
</feature>
<organism evidence="11 12">
    <name type="scientific">Corynebacterium durum F0235</name>
    <dbReference type="NCBI Taxonomy" id="1035195"/>
    <lineage>
        <taxon>Bacteria</taxon>
        <taxon>Bacillati</taxon>
        <taxon>Actinomycetota</taxon>
        <taxon>Actinomycetes</taxon>
        <taxon>Mycobacteriales</taxon>
        <taxon>Corynebacteriaceae</taxon>
        <taxon>Corynebacterium</taxon>
    </lineage>
</organism>
<dbReference type="GO" id="GO:0022857">
    <property type="term" value="F:transmembrane transporter activity"/>
    <property type="evidence" value="ECO:0007669"/>
    <property type="project" value="TreeGrafter"/>
</dbReference>
<feature type="region of interest" description="Disordered" evidence="7">
    <location>
        <begin position="532"/>
        <end position="565"/>
    </location>
</feature>
<feature type="compositionally biased region" description="Polar residues" evidence="7">
    <location>
        <begin position="532"/>
        <end position="553"/>
    </location>
</feature>
<dbReference type="OrthoDB" id="9780560at2"/>